<comment type="caution">
    <text evidence="1">The sequence shown here is derived from an EMBL/GenBank/DDBJ whole genome shotgun (WGS) entry which is preliminary data.</text>
</comment>
<name>A0ABQ5F299_9ASTR</name>
<proteinExistence type="predicted"/>
<protein>
    <submittedName>
        <fullName evidence="1">Uncharacterized protein</fullName>
    </submittedName>
</protein>
<gene>
    <name evidence="1" type="ORF">Tco_0992257</name>
</gene>
<sequence>MKRINQQREQEALLVAQREQELREQEQAAQEKEEFSPKPVFRQLIEEMCGTKVCEEKKQNMEDTMLDLLEDCRQKELYCIHNNVDDLIKSALNSKLLLINLNSQRFDKEKQEVKNISLSMGDEHLSTISETESDELIKSSVENLVPTPSEFEDISEDTYDVPVCDDSSIFDALSDHSEILSVSNNDDTLSDGNDFEDIEYVSLEEIEPDQGGLTSVISDNSNNSLLELPEFESFYFDPSFPRPHPEPPDVEICFNFEPDAPMINNFDALNEVECFYLEGGEINVSQNAEDDDSFALVIRTFLPFLTYHVDSPLLLSIGSEDTIFDPGIFT</sequence>
<dbReference type="Proteomes" id="UP001151760">
    <property type="component" value="Unassembled WGS sequence"/>
</dbReference>
<organism evidence="1 2">
    <name type="scientific">Tanacetum coccineum</name>
    <dbReference type="NCBI Taxonomy" id="301880"/>
    <lineage>
        <taxon>Eukaryota</taxon>
        <taxon>Viridiplantae</taxon>
        <taxon>Streptophyta</taxon>
        <taxon>Embryophyta</taxon>
        <taxon>Tracheophyta</taxon>
        <taxon>Spermatophyta</taxon>
        <taxon>Magnoliopsida</taxon>
        <taxon>eudicotyledons</taxon>
        <taxon>Gunneridae</taxon>
        <taxon>Pentapetalae</taxon>
        <taxon>asterids</taxon>
        <taxon>campanulids</taxon>
        <taxon>Asterales</taxon>
        <taxon>Asteraceae</taxon>
        <taxon>Asteroideae</taxon>
        <taxon>Anthemideae</taxon>
        <taxon>Anthemidinae</taxon>
        <taxon>Tanacetum</taxon>
    </lineage>
</organism>
<dbReference type="EMBL" id="BQNB010016910">
    <property type="protein sequence ID" value="GJT57203.1"/>
    <property type="molecule type" value="Genomic_DNA"/>
</dbReference>
<evidence type="ECO:0000313" key="1">
    <source>
        <dbReference type="EMBL" id="GJT57203.1"/>
    </source>
</evidence>
<keyword evidence="2" id="KW-1185">Reference proteome</keyword>
<reference evidence="1" key="1">
    <citation type="journal article" date="2022" name="Int. J. Mol. Sci.">
        <title>Draft Genome of Tanacetum Coccineum: Genomic Comparison of Closely Related Tanacetum-Family Plants.</title>
        <authorList>
            <person name="Yamashiro T."/>
            <person name="Shiraishi A."/>
            <person name="Nakayama K."/>
            <person name="Satake H."/>
        </authorList>
    </citation>
    <scope>NUCLEOTIDE SEQUENCE</scope>
</reference>
<accession>A0ABQ5F299</accession>
<evidence type="ECO:0000313" key="2">
    <source>
        <dbReference type="Proteomes" id="UP001151760"/>
    </source>
</evidence>
<reference evidence="1" key="2">
    <citation type="submission" date="2022-01" db="EMBL/GenBank/DDBJ databases">
        <authorList>
            <person name="Yamashiro T."/>
            <person name="Shiraishi A."/>
            <person name="Satake H."/>
            <person name="Nakayama K."/>
        </authorList>
    </citation>
    <scope>NUCLEOTIDE SEQUENCE</scope>
</reference>